<comment type="caution">
    <text evidence="1">The sequence shown here is derived from an EMBL/GenBank/DDBJ whole genome shotgun (WGS) entry which is preliminary data.</text>
</comment>
<evidence type="ECO:0000313" key="2">
    <source>
        <dbReference type="Proteomes" id="UP000546200"/>
    </source>
</evidence>
<keyword evidence="2" id="KW-1185">Reference proteome</keyword>
<dbReference type="AlphaFoldDB" id="A0A7W9BG76"/>
<sequence length="64" mass="7290">MCRTSERRQPSRHPCLRFNQRKAGHKGSGAVMRFGEQLLPNSCEHLSRLQRWEALATEAVLADA</sequence>
<evidence type="ECO:0000313" key="1">
    <source>
        <dbReference type="EMBL" id="MBB5716276.1"/>
    </source>
</evidence>
<name>A0A7W9BG76_9SPHN</name>
<dbReference type="EMBL" id="JACIJK010000010">
    <property type="protein sequence ID" value="MBB5716276.1"/>
    <property type="molecule type" value="Genomic_DNA"/>
</dbReference>
<accession>A0A7W9BG76</accession>
<proteinExistence type="predicted"/>
<reference evidence="1 2" key="1">
    <citation type="submission" date="2020-08" db="EMBL/GenBank/DDBJ databases">
        <title>Genomic Encyclopedia of Type Strains, Phase IV (KMG-IV): sequencing the most valuable type-strain genomes for metagenomic binning, comparative biology and taxonomic classification.</title>
        <authorList>
            <person name="Goeker M."/>
        </authorList>
    </citation>
    <scope>NUCLEOTIDE SEQUENCE [LARGE SCALE GENOMIC DNA]</scope>
    <source>
        <strain evidence="1 2">DSM 100044</strain>
    </source>
</reference>
<organism evidence="1 2">
    <name type="scientific">Sphingomonas aerophila</name>
    <dbReference type="NCBI Taxonomy" id="1344948"/>
    <lineage>
        <taxon>Bacteria</taxon>
        <taxon>Pseudomonadati</taxon>
        <taxon>Pseudomonadota</taxon>
        <taxon>Alphaproteobacteria</taxon>
        <taxon>Sphingomonadales</taxon>
        <taxon>Sphingomonadaceae</taxon>
        <taxon>Sphingomonas</taxon>
    </lineage>
</organism>
<protein>
    <submittedName>
        <fullName evidence="1">Uncharacterized protein</fullName>
    </submittedName>
</protein>
<dbReference type="Proteomes" id="UP000546200">
    <property type="component" value="Unassembled WGS sequence"/>
</dbReference>
<gene>
    <name evidence="1" type="ORF">FHS94_003139</name>
</gene>